<dbReference type="Proteomes" id="UP001519460">
    <property type="component" value="Unassembled WGS sequence"/>
</dbReference>
<proteinExistence type="predicted"/>
<keyword evidence="2" id="KW-1185">Reference proteome</keyword>
<name>A0ABD0LPX1_9CAEN</name>
<dbReference type="EMBL" id="JACVVK020000031">
    <property type="protein sequence ID" value="KAK7501497.1"/>
    <property type="molecule type" value="Genomic_DNA"/>
</dbReference>
<protein>
    <submittedName>
        <fullName evidence="1">Uncharacterized protein</fullName>
    </submittedName>
</protein>
<sequence length="75" mass="8655">MAVTAQDNRPRRLNVYFAQKRSIRMTQFPQATIHIQIRGYKFSDTSNQTGHDTRLSLKTVIAADIRIVLTQPRLV</sequence>
<feature type="non-terminal residue" evidence="1">
    <location>
        <position position="75"/>
    </location>
</feature>
<evidence type="ECO:0000313" key="1">
    <source>
        <dbReference type="EMBL" id="KAK7501497.1"/>
    </source>
</evidence>
<organism evidence="1 2">
    <name type="scientific">Batillaria attramentaria</name>
    <dbReference type="NCBI Taxonomy" id="370345"/>
    <lineage>
        <taxon>Eukaryota</taxon>
        <taxon>Metazoa</taxon>
        <taxon>Spiralia</taxon>
        <taxon>Lophotrochozoa</taxon>
        <taxon>Mollusca</taxon>
        <taxon>Gastropoda</taxon>
        <taxon>Caenogastropoda</taxon>
        <taxon>Sorbeoconcha</taxon>
        <taxon>Cerithioidea</taxon>
        <taxon>Batillariidae</taxon>
        <taxon>Batillaria</taxon>
    </lineage>
</organism>
<evidence type="ECO:0000313" key="2">
    <source>
        <dbReference type="Proteomes" id="UP001519460"/>
    </source>
</evidence>
<reference evidence="1 2" key="1">
    <citation type="journal article" date="2023" name="Sci. Data">
        <title>Genome assembly of the Korean intertidal mud-creeper Batillaria attramentaria.</title>
        <authorList>
            <person name="Patra A.K."/>
            <person name="Ho P.T."/>
            <person name="Jun S."/>
            <person name="Lee S.J."/>
            <person name="Kim Y."/>
            <person name="Won Y.J."/>
        </authorList>
    </citation>
    <scope>NUCLEOTIDE SEQUENCE [LARGE SCALE GENOMIC DNA]</scope>
    <source>
        <strain evidence="1">Wonlab-2016</strain>
    </source>
</reference>
<comment type="caution">
    <text evidence="1">The sequence shown here is derived from an EMBL/GenBank/DDBJ whole genome shotgun (WGS) entry which is preliminary data.</text>
</comment>
<gene>
    <name evidence="1" type="ORF">BaRGS_00007301</name>
</gene>
<dbReference type="AlphaFoldDB" id="A0ABD0LPX1"/>
<accession>A0ABD0LPX1</accession>